<dbReference type="EMBL" id="CAKXYP010000001">
    <property type="protein sequence ID" value="CAH9413449.1"/>
    <property type="molecule type" value="Genomic_DNA"/>
</dbReference>
<organism evidence="1 2">
    <name type="scientific">Streptomyces globisporus</name>
    <dbReference type="NCBI Taxonomy" id="1908"/>
    <lineage>
        <taxon>Bacteria</taxon>
        <taxon>Bacillati</taxon>
        <taxon>Actinomycetota</taxon>
        <taxon>Actinomycetes</taxon>
        <taxon>Kitasatosporales</taxon>
        <taxon>Streptomycetaceae</taxon>
        <taxon>Streptomyces</taxon>
    </lineage>
</organism>
<name>A0ABM9GQ08_STRGL</name>
<gene>
    <name evidence="1" type="ORF">SGL43_00447</name>
</gene>
<comment type="caution">
    <text evidence="1">The sequence shown here is derived from an EMBL/GenBank/DDBJ whole genome shotgun (WGS) entry which is preliminary data.</text>
</comment>
<evidence type="ECO:0000313" key="1">
    <source>
        <dbReference type="EMBL" id="CAH9413449.1"/>
    </source>
</evidence>
<proteinExistence type="predicted"/>
<protein>
    <submittedName>
        <fullName evidence="1">Transcriptional regulator, AcrR family</fullName>
    </submittedName>
</protein>
<sequence>MAALKARLWYLQQEVLQTVVATLREDTGASEDDPLPLLVGGQIAWIEHALVGYVSQEMMKGRKAVDVSHDALGVLDEIEGLLSDQVLNYARRGAE</sequence>
<reference evidence="1" key="1">
    <citation type="submission" date="2022-03" db="EMBL/GenBank/DDBJ databases">
        <authorList>
            <person name="Leyn A S."/>
        </authorList>
    </citation>
    <scope>NUCLEOTIDE SEQUENCE</scope>
    <source>
        <strain evidence="1">Streptomyces globisporus 4-3</strain>
    </source>
</reference>
<dbReference type="RefSeq" id="WP_234331379.1">
    <property type="nucleotide sequence ID" value="NZ_CAKXYP010000001.1"/>
</dbReference>
<evidence type="ECO:0000313" key="2">
    <source>
        <dbReference type="Proteomes" id="UP001154015"/>
    </source>
</evidence>
<keyword evidence="2" id="KW-1185">Reference proteome</keyword>
<dbReference type="Proteomes" id="UP001154015">
    <property type="component" value="Unassembled WGS sequence"/>
</dbReference>
<accession>A0ABM9GQ08</accession>